<dbReference type="OrthoDB" id="5273847at2759"/>
<dbReference type="Proteomes" id="UP000696573">
    <property type="component" value="Unassembled WGS sequence"/>
</dbReference>
<dbReference type="InterPro" id="IPR001810">
    <property type="entry name" value="F-box_dom"/>
</dbReference>
<evidence type="ECO:0000313" key="3">
    <source>
        <dbReference type="Proteomes" id="UP000696573"/>
    </source>
</evidence>
<dbReference type="CDD" id="cd09917">
    <property type="entry name" value="F-box_SF"/>
    <property type="match status" value="1"/>
</dbReference>
<organism evidence="2 3">
    <name type="scientific">Clonostachys rhizophaga</name>
    <dbReference type="NCBI Taxonomy" id="160324"/>
    <lineage>
        <taxon>Eukaryota</taxon>
        <taxon>Fungi</taxon>
        <taxon>Dikarya</taxon>
        <taxon>Ascomycota</taxon>
        <taxon>Pezizomycotina</taxon>
        <taxon>Sordariomycetes</taxon>
        <taxon>Hypocreomycetidae</taxon>
        <taxon>Hypocreales</taxon>
        <taxon>Bionectriaceae</taxon>
        <taxon>Clonostachys</taxon>
    </lineage>
</organism>
<sequence>MAAGPYCSLCGGCLQDAASPGVQSSRWTTFVRSVRGLNGVGGGGRSSITGVGRIMGMMVVAPEGDQADLADEGSRNIGASVPIFNALNGRLGIFHCHETCWQLLLLQIAGISQHPPDPVRTGALLFDIFDSTPWGRDGDLIPESNYRGAISMRRSEEGCRLLNADPGKPFLPRNNSIISLEKYGLAVASNSRVRPSGRLSHTDPFFKLPGEIIHHITLHLPSEDLPSARLASRRLGILCATGSLPQSFWASRFAHNREMGCLYGAKIPPWVTQDWFQAYFCCNWSVAGADALGNRRRIWRCLSDLSDILGLLLNSGGDKQLDMRTLSQNQSFTHRVSSPELPRRSMRDNLEKTIHLGVRLQNEHNVFLHEKGDDSRVQIEFSSIVLSSAEYISGYRVSVQHPDGRPRDVQTAGVIIASTMPSFVLDPGDKISYVDVYISTSGIHCLKFFIAKPDGETCIHSVGKPRCRHDIIAVKRLTPESTVVGFKFGFAMYKAVAIQLIEDTKQNLELSPVALWNATLPPAGNEDLTALPIPTPHERAMFPVNLYMPFGGADGSRLSSLRSITAFVHGTAGIYGLRFTYSKGEPVMYGNQEFMEPEGGLISCVEQTLLVDGENGERVVQFAPGGKLGRQNLVENIVAHTNFKHHYVFGPFDGSELKCDEVLPSEQSAIFAVVASVSAPDWKFQSLQSQKFRAPCSPLPYRSAAHLSSLQHAGPAPALAPWMNQGEGSCLTTASLEWARRIRISGGTDGSCRSRNHISGLWIEYYKDRRDVVIGQWIKETACVSLQPNERIVDVTIWSTMDVKLPFPMLELGKISGIEFGFATRRNRFKLRQMSPELGDQTCVRYVATPFEDITSITWAFNSRMDDVQVRLKPNRLLAQKTLAFGHAEKKPRPVDLSDGQSRSFFEYGGSHFILDFMRPRELSMRYHFPRNTYFFESMYGRRLTRIEISPDADDNIAGLAFHYNDHRVVEQGTCNDRSVSLHLDHEKNEKISLLMVYEEAERKKGLEFRSNLGQAIRIVPENKHFHSLTVFSLDPAAQAPNIHSFPSFKPSVDKVTIHEFPAVGGNQEPIESCVGIWTVSEHTRDDLGLEFDDIGPIFISRSNGGTRLFP</sequence>
<dbReference type="SUPFAM" id="SSF81383">
    <property type="entry name" value="F-box domain"/>
    <property type="match status" value="1"/>
</dbReference>
<reference evidence="2" key="1">
    <citation type="submission" date="2021-10" db="EMBL/GenBank/DDBJ databases">
        <authorList>
            <person name="Piombo E."/>
        </authorList>
    </citation>
    <scope>NUCLEOTIDE SEQUENCE</scope>
</reference>
<comment type="caution">
    <text evidence="2">The sequence shown here is derived from an EMBL/GenBank/DDBJ whole genome shotgun (WGS) entry which is preliminary data.</text>
</comment>
<dbReference type="PROSITE" id="PS50181">
    <property type="entry name" value="FBOX"/>
    <property type="match status" value="1"/>
</dbReference>
<name>A0A9N9YW40_9HYPO</name>
<proteinExistence type="predicted"/>
<keyword evidence="3" id="KW-1185">Reference proteome</keyword>
<protein>
    <recommendedName>
        <fullName evidence="1">F-box domain-containing protein</fullName>
    </recommendedName>
</protein>
<gene>
    <name evidence="2" type="ORF">CRHIZ90672A_00015456</name>
</gene>
<evidence type="ECO:0000313" key="2">
    <source>
        <dbReference type="EMBL" id="CAH0035401.1"/>
    </source>
</evidence>
<dbReference type="AlphaFoldDB" id="A0A9N9YW40"/>
<dbReference type="InterPro" id="IPR036047">
    <property type="entry name" value="F-box-like_dom_sf"/>
</dbReference>
<dbReference type="EMBL" id="CABFNQ020000754">
    <property type="protein sequence ID" value="CAH0035401.1"/>
    <property type="molecule type" value="Genomic_DNA"/>
</dbReference>
<accession>A0A9N9YW40</accession>
<evidence type="ECO:0000259" key="1">
    <source>
        <dbReference type="PROSITE" id="PS50181"/>
    </source>
</evidence>
<feature type="domain" description="F-box" evidence="1">
    <location>
        <begin position="202"/>
        <end position="252"/>
    </location>
</feature>